<keyword evidence="3" id="KW-1185">Reference proteome</keyword>
<dbReference type="Proteomes" id="UP000000346">
    <property type="component" value="Chromosome"/>
</dbReference>
<dbReference type="AlphaFoldDB" id="D9PZT7"/>
<evidence type="ECO:0000313" key="2">
    <source>
        <dbReference type="EMBL" id="ADL18575.1"/>
    </source>
</evidence>
<accession>D9PZT7</accession>
<dbReference type="HOGENOM" id="CLU_2839169_0_0_2"/>
<evidence type="ECO:0000256" key="1">
    <source>
        <dbReference type="SAM" id="MobiDB-lite"/>
    </source>
</evidence>
<proteinExistence type="predicted"/>
<dbReference type="InParanoid" id="D9PZT7"/>
<gene>
    <name evidence="2" type="ordered locus">ASAC_0167</name>
</gene>
<dbReference type="EMBL" id="CP001742">
    <property type="protein sequence ID" value="ADL18575.1"/>
    <property type="molecule type" value="Genomic_DNA"/>
</dbReference>
<organism evidence="2 3">
    <name type="scientific">Acidilobus saccharovorans (strain DSM 16705 / JCM 18335 / VKM B-2471 / 345-15)</name>
    <dbReference type="NCBI Taxonomy" id="666510"/>
    <lineage>
        <taxon>Archaea</taxon>
        <taxon>Thermoproteota</taxon>
        <taxon>Thermoprotei</taxon>
        <taxon>Acidilobales</taxon>
        <taxon>Acidilobaceae</taxon>
        <taxon>Acidilobus</taxon>
    </lineage>
</organism>
<dbReference type="KEGG" id="asc:ASAC_0167"/>
<sequence length="65" mass="6604">MEGGKAVHGDSVPAAKAADDPESPVKAVGSARANFCGTPDLREAESIAWLGRGPATQPSGRLEES</sequence>
<evidence type="ECO:0000313" key="3">
    <source>
        <dbReference type="Proteomes" id="UP000000346"/>
    </source>
</evidence>
<protein>
    <submittedName>
        <fullName evidence="2">Uncharacterized protein</fullName>
    </submittedName>
</protein>
<reference evidence="2 3" key="1">
    <citation type="journal article" date="2010" name="Appl. Environ. Microbiol.">
        <title>The genome sequence of the crenarchaeon Acidilobus saccharovorans supports a new order, Acidilobales, and suggests an important ecological role in terrestrial acidic hot springs.</title>
        <authorList>
            <person name="Mardanov A.V."/>
            <person name="Svetlitchnyi V.A."/>
            <person name="Beletsky A.V."/>
            <person name="Prokofeva M.I."/>
            <person name="Bonch-Osmolovskaya E.A."/>
            <person name="Ravin N.V."/>
            <person name="Skryabin K.G."/>
        </authorList>
    </citation>
    <scope>NUCLEOTIDE SEQUENCE [LARGE SCALE GENOMIC DNA]</scope>
    <source>
        <strain evidence="3">DSM 16705 / JCM 18335 / VKM B-2471 / 345-15</strain>
    </source>
</reference>
<name>D9PZT7_ACIS3</name>
<feature type="region of interest" description="Disordered" evidence="1">
    <location>
        <begin position="1"/>
        <end position="37"/>
    </location>
</feature>